<comment type="caution">
    <text evidence="1">The sequence shown here is derived from an EMBL/GenBank/DDBJ whole genome shotgun (WGS) entry which is preliminary data.</text>
</comment>
<gene>
    <name evidence="1" type="ORF">ACFOW3_05735</name>
</gene>
<organism evidence="1 2">
    <name type="scientific">Acidovorax facilis</name>
    <dbReference type="NCBI Taxonomy" id="12917"/>
    <lineage>
        <taxon>Bacteria</taxon>
        <taxon>Pseudomonadati</taxon>
        <taxon>Pseudomonadota</taxon>
        <taxon>Betaproteobacteria</taxon>
        <taxon>Burkholderiales</taxon>
        <taxon>Comamonadaceae</taxon>
        <taxon>Acidovorax</taxon>
    </lineage>
</organism>
<reference evidence="2" key="1">
    <citation type="journal article" date="2019" name="Int. J. Syst. Evol. Microbiol.">
        <title>The Global Catalogue of Microorganisms (GCM) 10K type strain sequencing project: providing services to taxonomists for standard genome sequencing and annotation.</title>
        <authorList>
            <consortium name="The Broad Institute Genomics Platform"/>
            <consortium name="The Broad Institute Genome Sequencing Center for Infectious Disease"/>
            <person name="Wu L."/>
            <person name="Ma J."/>
        </authorList>
    </citation>
    <scope>NUCLEOTIDE SEQUENCE [LARGE SCALE GENOMIC DNA]</scope>
    <source>
        <strain evidence="2">CCUG 2113</strain>
    </source>
</reference>
<sequence length="208" mass="23269">MNVSTLLKLAMALLVAFFAVEKLRVHYADQRLQNHGLAAVSQPMADSPVQEATSQAAFEFRGYQVKPLATFAVRARVLSREDYYVGKEAELSPLDLALGWKRMADPAVYEALNITQGGRWYRYTWRDQPPIPLQEIIESSANMHMIAATPVVERALKKARAGAYIRITGRLVEVTHPSGWRWTSSLTRSDSGANSCELVFVESVQVEN</sequence>
<proteinExistence type="predicted"/>
<protein>
    <submittedName>
        <fullName evidence="1">Uncharacterized protein</fullName>
    </submittedName>
</protein>
<name>A0ABV8D6M2_9BURK</name>
<dbReference type="Proteomes" id="UP001595693">
    <property type="component" value="Unassembled WGS sequence"/>
</dbReference>
<dbReference type="RefSeq" id="WP_055401166.1">
    <property type="nucleotide sequence ID" value="NZ_JAMXAX010000160.1"/>
</dbReference>
<evidence type="ECO:0000313" key="2">
    <source>
        <dbReference type="Proteomes" id="UP001595693"/>
    </source>
</evidence>
<evidence type="ECO:0000313" key="1">
    <source>
        <dbReference type="EMBL" id="MFC3934121.1"/>
    </source>
</evidence>
<dbReference type="EMBL" id="JBHSAJ010000010">
    <property type="protein sequence ID" value="MFC3934121.1"/>
    <property type="molecule type" value="Genomic_DNA"/>
</dbReference>
<keyword evidence="2" id="KW-1185">Reference proteome</keyword>
<accession>A0ABV8D6M2</accession>